<evidence type="ECO:0000313" key="10">
    <source>
        <dbReference type="EMBL" id="BCJ41960.1"/>
    </source>
</evidence>
<keyword evidence="7" id="KW-0460">Magnesium</keyword>
<comment type="cofactor">
    <cofactor evidence="1">
        <name>Mn(2+)</name>
        <dbReference type="ChEBI" id="CHEBI:29035"/>
    </cofactor>
</comment>
<keyword evidence="4" id="KW-0479">Metal-binding</keyword>
<evidence type="ECO:0000256" key="3">
    <source>
        <dbReference type="ARBA" id="ARBA00022722"/>
    </source>
</evidence>
<dbReference type="EMBL" id="AP023356">
    <property type="protein sequence ID" value="BCJ41960.1"/>
    <property type="molecule type" value="Genomic_DNA"/>
</dbReference>
<keyword evidence="6" id="KW-0378">Hydrolase</keyword>
<gene>
    <name evidence="10" type="ORF">Aiant_26170</name>
</gene>
<reference evidence="10 11" key="1">
    <citation type="submission" date="2020-08" db="EMBL/GenBank/DDBJ databases">
        <title>Whole genome shotgun sequence of Actinoplanes ianthinogenes NBRC 13996.</title>
        <authorList>
            <person name="Komaki H."/>
            <person name="Tamura T."/>
        </authorList>
    </citation>
    <scope>NUCLEOTIDE SEQUENCE [LARGE SCALE GENOMIC DNA]</scope>
    <source>
        <strain evidence="10 11">NBRC 13996</strain>
    </source>
</reference>
<dbReference type="Gene3D" id="3.60.10.10">
    <property type="entry name" value="Endonuclease/exonuclease/phosphatase"/>
    <property type="match status" value="1"/>
</dbReference>
<evidence type="ECO:0000256" key="1">
    <source>
        <dbReference type="ARBA" id="ARBA00001936"/>
    </source>
</evidence>
<dbReference type="Pfam" id="PF03372">
    <property type="entry name" value="Exo_endo_phos"/>
    <property type="match status" value="1"/>
</dbReference>
<name>A0ABM7LRT5_9ACTN</name>
<evidence type="ECO:0000256" key="7">
    <source>
        <dbReference type="ARBA" id="ARBA00022842"/>
    </source>
</evidence>
<feature type="domain" description="Endonuclease/exonuclease/phosphatase" evidence="9">
    <location>
        <begin position="4"/>
        <end position="252"/>
    </location>
</feature>
<keyword evidence="11" id="KW-1185">Reference proteome</keyword>
<evidence type="ECO:0000256" key="2">
    <source>
        <dbReference type="ARBA" id="ARBA00001946"/>
    </source>
</evidence>
<keyword evidence="8" id="KW-0234">DNA repair</keyword>
<evidence type="ECO:0000256" key="5">
    <source>
        <dbReference type="ARBA" id="ARBA00022763"/>
    </source>
</evidence>
<dbReference type="SUPFAM" id="SSF56219">
    <property type="entry name" value="DNase I-like"/>
    <property type="match status" value="1"/>
</dbReference>
<sequence>MRFMTWNIKTGGVDRGRRFRLPAIAEVIAAEKPDVLALQELRDFQRHGGRRMAELAGAVGMTAHLARSGFGMPVAVLVREPLRITHTAAVTWRLHHAAAVVVVDTGSVPLTVVSAHLDPFWPYRRMREARWLAARYVKGPHVVVAGDLNGLDPVADHTEALASQSPMFRKRHLFPDGRVDSRAVAAFGAAGLIDLWGTAGSGDGRTVPTTQGGGHEFGGMRLDYVLATPAVSEIAHDMRVLRGGPTEHASDHYPVRVDLDL</sequence>
<dbReference type="PANTHER" id="PTHR15822">
    <property type="entry name" value="TRAF AND TNF RECEPTOR-ASSOCIATED PROTEIN"/>
    <property type="match status" value="1"/>
</dbReference>
<dbReference type="InterPro" id="IPR005135">
    <property type="entry name" value="Endo/exonuclease/phosphatase"/>
</dbReference>
<evidence type="ECO:0000313" key="11">
    <source>
        <dbReference type="Proteomes" id="UP000676967"/>
    </source>
</evidence>
<dbReference type="InterPro" id="IPR051547">
    <property type="entry name" value="TDP2-like"/>
</dbReference>
<evidence type="ECO:0000256" key="4">
    <source>
        <dbReference type="ARBA" id="ARBA00022723"/>
    </source>
</evidence>
<organism evidence="10 11">
    <name type="scientific">Actinoplanes ianthinogenes</name>
    <dbReference type="NCBI Taxonomy" id="122358"/>
    <lineage>
        <taxon>Bacteria</taxon>
        <taxon>Bacillati</taxon>
        <taxon>Actinomycetota</taxon>
        <taxon>Actinomycetes</taxon>
        <taxon>Micromonosporales</taxon>
        <taxon>Micromonosporaceae</taxon>
        <taxon>Actinoplanes</taxon>
    </lineage>
</organism>
<evidence type="ECO:0000259" key="9">
    <source>
        <dbReference type="Pfam" id="PF03372"/>
    </source>
</evidence>
<dbReference type="Proteomes" id="UP000676967">
    <property type="component" value="Chromosome"/>
</dbReference>
<protein>
    <recommendedName>
        <fullName evidence="9">Endonuclease/exonuclease/phosphatase domain-containing protein</fullName>
    </recommendedName>
</protein>
<keyword evidence="3" id="KW-0540">Nuclease</keyword>
<evidence type="ECO:0000256" key="8">
    <source>
        <dbReference type="ARBA" id="ARBA00023204"/>
    </source>
</evidence>
<evidence type="ECO:0000256" key="6">
    <source>
        <dbReference type="ARBA" id="ARBA00022801"/>
    </source>
</evidence>
<keyword evidence="5" id="KW-0227">DNA damage</keyword>
<comment type="cofactor">
    <cofactor evidence="2">
        <name>Mg(2+)</name>
        <dbReference type="ChEBI" id="CHEBI:18420"/>
    </cofactor>
</comment>
<accession>A0ABM7LRT5</accession>
<proteinExistence type="predicted"/>
<dbReference type="PANTHER" id="PTHR15822:SF4">
    <property type="entry name" value="TYROSYL-DNA PHOSPHODIESTERASE 2"/>
    <property type="match status" value="1"/>
</dbReference>
<dbReference type="InterPro" id="IPR036691">
    <property type="entry name" value="Endo/exonu/phosph_ase_sf"/>
</dbReference>